<evidence type="ECO:0000313" key="1">
    <source>
        <dbReference type="EMBL" id="KKR28339.1"/>
    </source>
</evidence>
<protein>
    <submittedName>
        <fullName evidence="1">Uncharacterized protein</fullName>
    </submittedName>
</protein>
<comment type="caution">
    <text evidence="1">The sequence shown here is derived from an EMBL/GenBank/DDBJ whole genome shotgun (WGS) entry which is preliminary data.</text>
</comment>
<proteinExistence type="predicted"/>
<accession>A0A0G0PJG3</accession>
<dbReference type="AlphaFoldDB" id="A0A0G0PJG3"/>
<reference evidence="1 2" key="1">
    <citation type="journal article" date="2015" name="Nature">
        <title>rRNA introns, odd ribosomes, and small enigmatic genomes across a large radiation of phyla.</title>
        <authorList>
            <person name="Brown C.T."/>
            <person name="Hug L.A."/>
            <person name="Thomas B.C."/>
            <person name="Sharon I."/>
            <person name="Castelle C.J."/>
            <person name="Singh A."/>
            <person name="Wilkins M.J."/>
            <person name="Williams K.H."/>
            <person name="Banfield J.F."/>
        </authorList>
    </citation>
    <scope>NUCLEOTIDE SEQUENCE [LARGE SCALE GENOMIC DNA]</scope>
</reference>
<evidence type="ECO:0000313" key="2">
    <source>
        <dbReference type="Proteomes" id="UP000034793"/>
    </source>
</evidence>
<sequence>MPRLTINNVQSELRIKKVLQFLFIVGCLLSIGATSALAQEIDLLWQGDVYTPPFYEGRALWTNQSEITLYAVPHIPNPIGGEFSSTELVYKWWKNSTVLGTANGIGKNSITFTGSIIDRPQSIKIEILSKDGALLASATREFSPIVPSLLIYENNPLYGIMFNREVGSSYKMRGSEITLVAIPLFFSSFERDPEFLKYSWRTNAGGSKTSNSVTYRIPENTSGSSRVNIRVSNEDRIIQSSERSFLLDFNDNE</sequence>
<gene>
    <name evidence="1" type="ORF">UT61_C0052G0002</name>
</gene>
<name>A0A0G0PJG3_9BACT</name>
<dbReference type="EMBL" id="LBXL01000052">
    <property type="protein sequence ID" value="KKR28339.1"/>
    <property type="molecule type" value="Genomic_DNA"/>
</dbReference>
<organism evidence="1 2">
    <name type="scientific">Candidatus Woesebacteria bacterium GW2011_GWA1_39_8</name>
    <dbReference type="NCBI Taxonomy" id="1618552"/>
    <lineage>
        <taxon>Bacteria</taxon>
        <taxon>Candidatus Woeseibacteriota</taxon>
    </lineage>
</organism>
<dbReference type="Proteomes" id="UP000034793">
    <property type="component" value="Unassembled WGS sequence"/>
</dbReference>